<feature type="domain" description="Glycosyltransferase subfamily 4-like N-terminal" evidence="3">
    <location>
        <begin position="15"/>
        <end position="166"/>
    </location>
</feature>
<dbReference type="RefSeq" id="WP_194446735.1">
    <property type="nucleotide sequence ID" value="NZ_CP063849.1"/>
</dbReference>
<dbReference type="EMBL" id="CP063849">
    <property type="protein sequence ID" value="QOY85065.1"/>
    <property type="molecule type" value="Genomic_DNA"/>
</dbReference>
<keyword evidence="5" id="KW-1185">Reference proteome</keyword>
<sequence length="630" mass="68199">MHIAVNVRHYLKGRIGGQENYLQAILRGLARRGQKLTIFAQPSQFQAVREMVGAPVEVWAVPEEGRAMLQAIGGGGFDLLFCPLHTLEPLDPPIPSAVMIPDLQHEFFPAYFDDRALQWRCRNYEPSARNASVVLTCSEFSKRTIVERYGVAAEKVVVCGHGVDVEFLAQPAGGGPPAEAMALPAEYLYFPAFYWPHKNHANAFQALKLLHERGHGELHLVCTGGGDWAPAQALVEGMGLSRRVKLLGRVEGSVVPELYRRSRGLLFPTLFEGFGIPVLEAMQLGVPVVTSRGGAAEEVAGGCAVLVEAGDPAAIANGVESVLADVGLRRRLTEAGRARAGLFSWDRAVDRTLEALQRVAAVGYRGPAQIEVTEWPVISVVICGEEAAASVRRQDYPHVEMLCGVEGCSGALVNVLRDGDEWLPGAAAMVAQAWRRSPRAGVIYGLARRGDGVVGRVPYVYEDLNYGPVWAGAAAFYGRAAFEGAGWLLGEGGGLVEGPPLPYGRGSTTDSRTGSRTGAGRGALDELRLALRVARGHAVVGLTECLAVWGHDFSLHDEGLEQVRDEAIELILEQFEYVPLEWIDGRAVLRLAGGTGAMSGRWPSLLRGLAVNRGRRQRYWHDWRQGGASR</sequence>
<dbReference type="PANTHER" id="PTHR46401">
    <property type="entry name" value="GLYCOSYLTRANSFERASE WBBK-RELATED"/>
    <property type="match status" value="1"/>
</dbReference>
<dbReference type="GO" id="GO:0016757">
    <property type="term" value="F:glycosyltransferase activity"/>
    <property type="evidence" value="ECO:0007669"/>
    <property type="project" value="InterPro"/>
</dbReference>
<dbReference type="InterPro" id="IPR028098">
    <property type="entry name" value="Glyco_trans_4-like_N"/>
</dbReference>
<gene>
    <name evidence="4" type="ORF">IRI77_19660</name>
</gene>
<dbReference type="Pfam" id="PF00534">
    <property type="entry name" value="Glycos_transf_1"/>
    <property type="match status" value="1"/>
</dbReference>
<proteinExistence type="predicted"/>
<evidence type="ECO:0000313" key="4">
    <source>
        <dbReference type="EMBL" id="QOY85065.1"/>
    </source>
</evidence>
<dbReference type="SUPFAM" id="SSF53756">
    <property type="entry name" value="UDP-Glycosyltransferase/glycogen phosphorylase"/>
    <property type="match status" value="1"/>
</dbReference>
<feature type="domain" description="Glycosyl transferase family 1" evidence="2">
    <location>
        <begin position="195"/>
        <end position="338"/>
    </location>
</feature>
<dbReference type="AlphaFoldDB" id="A0A7S7NK69"/>
<dbReference type="KEGG" id="pfer:IRI77_19660"/>
<dbReference type="InterPro" id="IPR001296">
    <property type="entry name" value="Glyco_trans_1"/>
</dbReference>
<dbReference type="PANTHER" id="PTHR46401:SF2">
    <property type="entry name" value="GLYCOSYLTRANSFERASE WBBK-RELATED"/>
    <property type="match status" value="1"/>
</dbReference>
<evidence type="ECO:0000313" key="5">
    <source>
        <dbReference type="Proteomes" id="UP000593892"/>
    </source>
</evidence>
<evidence type="ECO:0000256" key="1">
    <source>
        <dbReference type="ARBA" id="ARBA00022679"/>
    </source>
</evidence>
<evidence type="ECO:0000259" key="3">
    <source>
        <dbReference type="Pfam" id="PF13439"/>
    </source>
</evidence>
<protein>
    <submittedName>
        <fullName evidence="4">Glycosyltransferase family 4 protein</fullName>
    </submittedName>
</protein>
<dbReference type="CDD" id="cd03809">
    <property type="entry name" value="GT4_MtfB-like"/>
    <property type="match status" value="1"/>
</dbReference>
<reference evidence="4 5" key="1">
    <citation type="submission" date="2020-10" db="EMBL/GenBank/DDBJ databases">
        <title>Complete genome sequence of Paludibaculum fermentans P105T, a facultatively anaerobic acidobacterium capable of dissimilatory Fe(III) reduction.</title>
        <authorList>
            <person name="Dedysh S.N."/>
            <person name="Beletsky A.V."/>
            <person name="Kulichevskaya I.S."/>
            <person name="Mardanov A.V."/>
            <person name="Ravin N.V."/>
        </authorList>
    </citation>
    <scope>NUCLEOTIDE SEQUENCE [LARGE SCALE GENOMIC DNA]</scope>
    <source>
        <strain evidence="4 5">P105</strain>
    </source>
</reference>
<organism evidence="4 5">
    <name type="scientific">Paludibaculum fermentans</name>
    <dbReference type="NCBI Taxonomy" id="1473598"/>
    <lineage>
        <taxon>Bacteria</taxon>
        <taxon>Pseudomonadati</taxon>
        <taxon>Acidobacteriota</taxon>
        <taxon>Terriglobia</taxon>
        <taxon>Bryobacterales</taxon>
        <taxon>Bryobacteraceae</taxon>
        <taxon>Paludibaculum</taxon>
    </lineage>
</organism>
<keyword evidence="1 4" id="KW-0808">Transferase</keyword>
<dbReference type="GO" id="GO:0009103">
    <property type="term" value="P:lipopolysaccharide biosynthetic process"/>
    <property type="evidence" value="ECO:0007669"/>
    <property type="project" value="TreeGrafter"/>
</dbReference>
<evidence type="ECO:0000259" key="2">
    <source>
        <dbReference type="Pfam" id="PF00534"/>
    </source>
</evidence>
<accession>A0A7S7NK69</accession>
<name>A0A7S7NK69_PALFE</name>
<dbReference type="Proteomes" id="UP000593892">
    <property type="component" value="Chromosome"/>
</dbReference>
<dbReference type="Gene3D" id="3.40.50.2000">
    <property type="entry name" value="Glycogen Phosphorylase B"/>
    <property type="match status" value="2"/>
</dbReference>
<dbReference type="Pfam" id="PF13439">
    <property type="entry name" value="Glyco_transf_4"/>
    <property type="match status" value="1"/>
</dbReference>